<keyword evidence="3" id="KW-1185">Reference proteome</keyword>
<dbReference type="Proteomes" id="UP001157006">
    <property type="component" value="Chromosome 2"/>
</dbReference>
<dbReference type="EMBL" id="OX451737">
    <property type="protein sequence ID" value="CAI8596934.1"/>
    <property type="molecule type" value="Genomic_DNA"/>
</dbReference>
<feature type="region of interest" description="Disordered" evidence="1">
    <location>
        <begin position="1"/>
        <end position="26"/>
    </location>
</feature>
<dbReference type="InterPro" id="IPR032710">
    <property type="entry name" value="NTF2-like_dom_sf"/>
</dbReference>
<reference evidence="2 3" key="1">
    <citation type="submission" date="2023-01" db="EMBL/GenBank/DDBJ databases">
        <authorList>
            <person name="Kreplak J."/>
        </authorList>
    </citation>
    <scope>NUCLEOTIDE SEQUENCE [LARGE SCALE GENOMIC DNA]</scope>
</reference>
<dbReference type="Gene3D" id="3.10.450.50">
    <property type="match status" value="1"/>
</dbReference>
<dbReference type="PANTHER" id="PTHR33703">
    <property type="entry name" value="OS07G0691300 PROTEIN"/>
    <property type="match status" value="1"/>
</dbReference>
<dbReference type="Pfam" id="PF07107">
    <property type="entry name" value="WI12"/>
    <property type="match status" value="1"/>
</dbReference>
<evidence type="ECO:0000313" key="3">
    <source>
        <dbReference type="Proteomes" id="UP001157006"/>
    </source>
</evidence>
<dbReference type="SUPFAM" id="SSF54427">
    <property type="entry name" value="NTF2-like"/>
    <property type="match status" value="1"/>
</dbReference>
<evidence type="ECO:0008006" key="4">
    <source>
        <dbReference type="Google" id="ProtNLM"/>
    </source>
</evidence>
<dbReference type="InterPro" id="IPR009798">
    <property type="entry name" value="Wun1-like"/>
</dbReference>
<proteinExistence type="predicted"/>
<accession>A0AAV0ZJA6</accession>
<protein>
    <recommendedName>
        <fullName evidence="4">Wound-induced protein</fullName>
    </recommendedName>
</protein>
<name>A0AAV0ZJA6_VICFA</name>
<dbReference type="AlphaFoldDB" id="A0AAV0ZJA6"/>
<gene>
    <name evidence="2" type="ORF">VFH_II058160</name>
</gene>
<dbReference type="PANTHER" id="PTHR33703:SF14">
    <property type="entry name" value="WOUND-INDUCED PROTEIN, WUN1-RELATED"/>
    <property type="match status" value="1"/>
</dbReference>
<organism evidence="2 3">
    <name type="scientific">Vicia faba</name>
    <name type="common">Broad bean</name>
    <name type="synonym">Faba vulgaris</name>
    <dbReference type="NCBI Taxonomy" id="3906"/>
    <lineage>
        <taxon>Eukaryota</taxon>
        <taxon>Viridiplantae</taxon>
        <taxon>Streptophyta</taxon>
        <taxon>Embryophyta</taxon>
        <taxon>Tracheophyta</taxon>
        <taxon>Spermatophyta</taxon>
        <taxon>Magnoliopsida</taxon>
        <taxon>eudicotyledons</taxon>
        <taxon>Gunneridae</taxon>
        <taxon>Pentapetalae</taxon>
        <taxon>rosids</taxon>
        <taxon>fabids</taxon>
        <taxon>Fabales</taxon>
        <taxon>Fabaceae</taxon>
        <taxon>Papilionoideae</taxon>
        <taxon>50 kb inversion clade</taxon>
        <taxon>NPAAA clade</taxon>
        <taxon>Hologalegina</taxon>
        <taxon>IRL clade</taxon>
        <taxon>Fabeae</taxon>
        <taxon>Vicia</taxon>
    </lineage>
</organism>
<sequence length="163" mass="19137">MKISQNEIVEENVSNDTPTDSDDENHNRRVVKVVYKALLRDSGETEKLSKVVGKELEWRYHGPPHCQHMMKKLTGESTQRSFKFRPRRMRSVKGDRLIVEGWEDVGEYWVHVWRVKDGIITQLREYFNTLLTVVSEESNEVRVWRSTPWARVQGSLPDLVLSI</sequence>
<feature type="compositionally biased region" description="Polar residues" evidence="1">
    <location>
        <begin position="1"/>
        <end position="18"/>
    </location>
</feature>
<evidence type="ECO:0000256" key="1">
    <source>
        <dbReference type="SAM" id="MobiDB-lite"/>
    </source>
</evidence>
<evidence type="ECO:0000313" key="2">
    <source>
        <dbReference type="EMBL" id="CAI8596934.1"/>
    </source>
</evidence>